<organism evidence="7 8">
    <name type="scientific">Marinobacter koreensis</name>
    <dbReference type="NCBI Taxonomy" id="335974"/>
    <lineage>
        <taxon>Bacteria</taxon>
        <taxon>Pseudomonadati</taxon>
        <taxon>Pseudomonadota</taxon>
        <taxon>Gammaproteobacteria</taxon>
        <taxon>Pseudomonadales</taxon>
        <taxon>Marinobacteraceae</taxon>
        <taxon>Marinobacter</taxon>
    </lineage>
</organism>
<evidence type="ECO:0000256" key="4">
    <source>
        <dbReference type="SAM" id="Coils"/>
    </source>
</evidence>
<dbReference type="PANTHER" id="PTHR32347:SF14">
    <property type="entry name" value="EFFLUX SYSTEM COMPONENT YKNX-RELATED"/>
    <property type="match status" value="1"/>
</dbReference>
<dbReference type="Gene3D" id="2.40.30.170">
    <property type="match status" value="1"/>
</dbReference>
<dbReference type="PANTHER" id="PTHR32347">
    <property type="entry name" value="EFFLUX SYSTEM COMPONENT YKNX-RELATED"/>
    <property type="match status" value="1"/>
</dbReference>
<evidence type="ECO:0000256" key="1">
    <source>
        <dbReference type="ARBA" id="ARBA00004196"/>
    </source>
</evidence>
<proteinExistence type="inferred from homology"/>
<reference evidence="8" key="1">
    <citation type="journal article" date="2019" name="Int. J. Syst. Evol. Microbiol.">
        <title>The Global Catalogue of Microorganisms (GCM) 10K type strain sequencing project: providing services to taxonomists for standard genome sequencing and annotation.</title>
        <authorList>
            <consortium name="The Broad Institute Genomics Platform"/>
            <consortium name="The Broad Institute Genome Sequencing Center for Infectious Disease"/>
            <person name="Wu L."/>
            <person name="Ma J."/>
        </authorList>
    </citation>
    <scope>NUCLEOTIDE SEQUENCE [LARGE SCALE GENOMIC DNA]</scope>
    <source>
        <strain evidence="8">CGMCC 4.1799</strain>
    </source>
</reference>
<evidence type="ECO:0000256" key="3">
    <source>
        <dbReference type="ARBA" id="ARBA00023054"/>
    </source>
</evidence>
<evidence type="ECO:0000313" key="7">
    <source>
        <dbReference type="EMBL" id="MFC5544177.1"/>
    </source>
</evidence>
<evidence type="ECO:0000259" key="6">
    <source>
        <dbReference type="Pfam" id="PF25954"/>
    </source>
</evidence>
<keyword evidence="3 4" id="KW-0175">Coiled coil</keyword>
<dbReference type="InterPro" id="IPR030190">
    <property type="entry name" value="MacA_alpha-hairpin_sf"/>
</dbReference>
<evidence type="ECO:0000313" key="8">
    <source>
        <dbReference type="Proteomes" id="UP001596055"/>
    </source>
</evidence>
<dbReference type="Pfam" id="PF25954">
    <property type="entry name" value="Beta-barrel_RND_2"/>
    <property type="match status" value="1"/>
</dbReference>
<dbReference type="InterPro" id="IPR058625">
    <property type="entry name" value="MdtA-like_BSH"/>
</dbReference>
<evidence type="ECO:0000259" key="5">
    <source>
        <dbReference type="Pfam" id="PF25917"/>
    </source>
</evidence>
<dbReference type="SUPFAM" id="SSF111369">
    <property type="entry name" value="HlyD-like secretion proteins"/>
    <property type="match status" value="1"/>
</dbReference>
<comment type="subcellular location">
    <subcellularLocation>
        <location evidence="1">Cell envelope</location>
    </subcellularLocation>
</comment>
<dbReference type="Proteomes" id="UP001596055">
    <property type="component" value="Unassembled WGS sequence"/>
</dbReference>
<dbReference type="NCBIfam" id="TIGR01730">
    <property type="entry name" value="RND_mfp"/>
    <property type="match status" value="1"/>
</dbReference>
<comment type="similarity">
    <text evidence="2">Belongs to the membrane fusion protein (MFP) (TC 8.A.1) family.</text>
</comment>
<feature type="coiled-coil region" evidence="4">
    <location>
        <begin position="116"/>
        <end position="143"/>
    </location>
</feature>
<keyword evidence="8" id="KW-1185">Reference proteome</keyword>
<dbReference type="Gene3D" id="2.40.50.100">
    <property type="match status" value="1"/>
</dbReference>
<dbReference type="RefSeq" id="WP_248155056.1">
    <property type="nucleotide sequence ID" value="NZ_JAKZAJ010000001.1"/>
</dbReference>
<dbReference type="Gene3D" id="6.10.140.1990">
    <property type="match status" value="1"/>
</dbReference>
<feature type="domain" description="Multidrug resistance protein MdtA-like barrel-sandwich hybrid" evidence="5">
    <location>
        <begin position="83"/>
        <end position="236"/>
    </location>
</feature>
<feature type="domain" description="CusB-like beta-barrel" evidence="6">
    <location>
        <begin position="249"/>
        <end position="323"/>
    </location>
</feature>
<accession>A0ABW0RMJ8</accession>
<dbReference type="Pfam" id="PF25917">
    <property type="entry name" value="BSH_RND"/>
    <property type="match status" value="1"/>
</dbReference>
<dbReference type="Gene3D" id="2.40.420.20">
    <property type="match status" value="1"/>
</dbReference>
<dbReference type="InterPro" id="IPR050465">
    <property type="entry name" value="UPF0194_transport"/>
</dbReference>
<name>A0ABW0RMJ8_9GAMM</name>
<dbReference type="EMBL" id="JBHSNL010000001">
    <property type="protein sequence ID" value="MFC5544177.1"/>
    <property type="molecule type" value="Genomic_DNA"/>
</dbReference>
<comment type="caution">
    <text evidence="7">The sequence shown here is derived from an EMBL/GenBank/DDBJ whole genome shotgun (WGS) entry which is preliminary data.</text>
</comment>
<dbReference type="InterPro" id="IPR058792">
    <property type="entry name" value="Beta-barrel_RND_2"/>
</dbReference>
<dbReference type="InterPro" id="IPR006143">
    <property type="entry name" value="RND_pump_MFP"/>
</dbReference>
<gene>
    <name evidence="7" type="ORF">ACFPQA_03885</name>
</gene>
<sequence>MKPSQQSTPQKMASDVNRIIRSEHSRNRAGKLIAVLAIPVVVAVLLFLLWPAEAVPVWQTHAIDRGDMILTATATGSLEPKSEVSVGAEISGRITQVLVSDNDHVSKGQTLALFDTDELNVALDQAEAQLALAKASLAEAEATLKEALAGERRTNELWDRGTAAQADVDAAAAVRQRSEAKVDYARASVRQAQASVSQARTRLEKAVIRSPIDGVVLQRSIEPGNTVAASFQTPVLFLLAEDLGQMELHVSMDEADVGLVEAGQPATFTVDAWAGRQFQARVLKVYLYPNIENNVVTYTTVLSVDNRDGLLKPGMTATATIETGRRQGVLRVPNAAFRFTPPSQSADTGGLFRHPAGRAGNGRSGPSNTVWLLKDGKPDRKVVSTGATDGLYTELTGNELSAGDEVIVGVTQASAK</sequence>
<protein>
    <submittedName>
        <fullName evidence="7">Efflux RND transporter periplasmic adaptor subunit</fullName>
    </submittedName>
</protein>
<evidence type="ECO:0000256" key="2">
    <source>
        <dbReference type="ARBA" id="ARBA00009477"/>
    </source>
</evidence>